<keyword evidence="4" id="KW-1185">Reference proteome</keyword>
<evidence type="ECO:0000256" key="1">
    <source>
        <dbReference type="SAM" id="MobiDB-lite"/>
    </source>
</evidence>
<feature type="region of interest" description="Disordered" evidence="1">
    <location>
        <begin position="63"/>
        <end position="82"/>
    </location>
</feature>
<dbReference type="Proteomes" id="UP000661280">
    <property type="component" value="Chromosome 5"/>
</dbReference>
<reference evidence="3" key="1">
    <citation type="submission" date="2021-01" db="EMBL/GenBank/DDBJ databases">
        <authorList>
            <consortium name="Aspergillus luchuensis mut. kawachii IFO 4304 genome sequencing consortium"/>
            <person name="Kazuki M."/>
            <person name="Futagami T."/>
        </authorList>
    </citation>
    <scope>NUCLEOTIDE SEQUENCE</scope>
    <source>
        <strain evidence="3">IFO 4308</strain>
    </source>
</reference>
<keyword evidence="2" id="KW-1133">Transmembrane helix</keyword>
<evidence type="ECO:0000256" key="2">
    <source>
        <dbReference type="SAM" id="Phobius"/>
    </source>
</evidence>
<gene>
    <name evidence="3" type="ORF">AKAW2_50619A</name>
</gene>
<sequence length="105" mass="11797">MLDEPGESRRSVAFPLLSLSFFCLLLPFLCLPSQLGFLEEKRFVVWRATSIHRYRKIRDGKDGKLQGSVGDQTVPSHGQLSGPSVEVLIRHPRTALWVRSPGPLL</sequence>
<dbReference type="RefSeq" id="XP_041544040.1">
    <property type="nucleotide sequence ID" value="XM_041690458.1"/>
</dbReference>
<name>A0A7R8A0Z3_ASPKA</name>
<protein>
    <submittedName>
        <fullName evidence="3">Uncharacterized protein</fullName>
    </submittedName>
</protein>
<dbReference type="GeneID" id="64961599"/>
<evidence type="ECO:0000313" key="4">
    <source>
        <dbReference type="Proteomes" id="UP000661280"/>
    </source>
</evidence>
<proteinExistence type="predicted"/>
<organism evidence="3 4">
    <name type="scientific">Aspergillus kawachii</name>
    <name type="common">White koji mold</name>
    <name type="synonym">Aspergillus awamori var. kawachi</name>
    <dbReference type="NCBI Taxonomy" id="1069201"/>
    <lineage>
        <taxon>Eukaryota</taxon>
        <taxon>Fungi</taxon>
        <taxon>Dikarya</taxon>
        <taxon>Ascomycota</taxon>
        <taxon>Pezizomycotina</taxon>
        <taxon>Eurotiomycetes</taxon>
        <taxon>Eurotiomycetidae</taxon>
        <taxon>Eurotiales</taxon>
        <taxon>Aspergillaceae</taxon>
        <taxon>Aspergillus</taxon>
        <taxon>Aspergillus subgen. Circumdati</taxon>
    </lineage>
</organism>
<accession>A0A7R8A0Z3</accession>
<keyword evidence="2" id="KW-0812">Transmembrane</keyword>
<keyword evidence="2" id="KW-0472">Membrane</keyword>
<feature type="compositionally biased region" description="Polar residues" evidence="1">
    <location>
        <begin position="69"/>
        <end position="82"/>
    </location>
</feature>
<evidence type="ECO:0000313" key="3">
    <source>
        <dbReference type="EMBL" id="BCS00278.1"/>
    </source>
</evidence>
<dbReference type="EMBL" id="AP024429">
    <property type="protein sequence ID" value="BCS00278.1"/>
    <property type="molecule type" value="Genomic_DNA"/>
</dbReference>
<dbReference type="KEGG" id="aluc:AKAW2_50619A"/>
<dbReference type="AlphaFoldDB" id="A0A7R8A0Z3"/>
<feature type="transmembrane region" description="Helical" evidence="2">
    <location>
        <begin position="12"/>
        <end position="31"/>
    </location>
</feature>
<reference evidence="3" key="2">
    <citation type="submission" date="2021-02" db="EMBL/GenBank/DDBJ databases">
        <title>Aspergillus luchuensis mut. kawachii IFO 4304 genome sequence.</title>
        <authorList>
            <person name="Mori K."/>
            <person name="Kadooka C."/>
            <person name="Goto M."/>
            <person name="Futagami T."/>
        </authorList>
    </citation>
    <scope>NUCLEOTIDE SEQUENCE</scope>
    <source>
        <strain evidence="3">IFO 4308</strain>
    </source>
</reference>